<dbReference type="PROSITE" id="PS50082">
    <property type="entry name" value="WD_REPEATS_2"/>
    <property type="match status" value="1"/>
</dbReference>
<dbReference type="AlphaFoldDB" id="B4MGP9"/>
<accession>B4MGP9</accession>
<reference evidence="4 5" key="1">
    <citation type="journal article" date="2007" name="Nature">
        <title>Evolution of genes and genomes on the Drosophila phylogeny.</title>
        <authorList>
            <consortium name="Drosophila 12 Genomes Consortium"/>
            <person name="Clark A.G."/>
            <person name="Eisen M.B."/>
            <person name="Smith D.R."/>
            <person name="Bergman C.M."/>
            <person name="Oliver B."/>
            <person name="Markow T.A."/>
            <person name="Kaufman T.C."/>
            <person name="Kellis M."/>
            <person name="Gelbart W."/>
            <person name="Iyer V.N."/>
            <person name="Pollard D.A."/>
            <person name="Sackton T.B."/>
            <person name="Larracuente A.M."/>
            <person name="Singh N.D."/>
            <person name="Abad J.P."/>
            <person name="Abt D.N."/>
            <person name="Adryan B."/>
            <person name="Aguade M."/>
            <person name="Akashi H."/>
            <person name="Anderson W.W."/>
            <person name="Aquadro C.F."/>
            <person name="Ardell D.H."/>
            <person name="Arguello R."/>
            <person name="Artieri C.G."/>
            <person name="Barbash D.A."/>
            <person name="Barker D."/>
            <person name="Barsanti P."/>
            <person name="Batterham P."/>
            <person name="Batzoglou S."/>
            <person name="Begun D."/>
            <person name="Bhutkar A."/>
            <person name="Blanco E."/>
            <person name="Bosak S.A."/>
            <person name="Bradley R.K."/>
            <person name="Brand A.D."/>
            <person name="Brent M.R."/>
            <person name="Brooks A.N."/>
            <person name="Brown R.H."/>
            <person name="Butlin R.K."/>
            <person name="Caggese C."/>
            <person name="Calvi B.R."/>
            <person name="Bernardo de Carvalho A."/>
            <person name="Caspi A."/>
            <person name="Castrezana S."/>
            <person name="Celniker S.E."/>
            <person name="Chang J.L."/>
            <person name="Chapple C."/>
            <person name="Chatterji S."/>
            <person name="Chinwalla A."/>
            <person name="Civetta A."/>
            <person name="Clifton S.W."/>
            <person name="Comeron J.M."/>
            <person name="Costello J.C."/>
            <person name="Coyne J.A."/>
            <person name="Daub J."/>
            <person name="David R.G."/>
            <person name="Delcher A.L."/>
            <person name="Delehaunty K."/>
            <person name="Do C.B."/>
            <person name="Ebling H."/>
            <person name="Edwards K."/>
            <person name="Eickbush T."/>
            <person name="Evans J.D."/>
            <person name="Filipski A."/>
            <person name="Findeiss S."/>
            <person name="Freyhult E."/>
            <person name="Fulton L."/>
            <person name="Fulton R."/>
            <person name="Garcia A.C."/>
            <person name="Gardiner A."/>
            <person name="Garfield D.A."/>
            <person name="Garvin B.E."/>
            <person name="Gibson G."/>
            <person name="Gilbert D."/>
            <person name="Gnerre S."/>
            <person name="Godfrey J."/>
            <person name="Good R."/>
            <person name="Gotea V."/>
            <person name="Gravely B."/>
            <person name="Greenberg A.J."/>
            <person name="Griffiths-Jones S."/>
            <person name="Gross S."/>
            <person name="Guigo R."/>
            <person name="Gustafson E.A."/>
            <person name="Haerty W."/>
            <person name="Hahn M.W."/>
            <person name="Halligan D.L."/>
            <person name="Halpern A.L."/>
            <person name="Halter G.M."/>
            <person name="Han M.V."/>
            <person name="Heger A."/>
            <person name="Hillier L."/>
            <person name="Hinrichs A.S."/>
            <person name="Holmes I."/>
            <person name="Hoskins R.A."/>
            <person name="Hubisz M.J."/>
            <person name="Hultmark D."/>
            <person name="Huntley M.A."/>
            <person name="Jaffe D.B."/>
            <person name="Jagadeeshan S."/>
            <person name="Jeck W.R."/>
            <person name="Johnson J."/>
            <person name="Jones C.D."/>
            <person name="Jordan W.C."/>
            <person name="Karpen G.H."/>
            <person name="Kataoka E."/>
            <person name="Keightley P.D."/>
            <person name="Kheradpour P."/>
            <person name="Kirkness E.F."/>
            <person name="Koerich L.B."/>
            <person name="Kristiansen K."/>
            <person name="Kudrna D."/>
            <person name="Kulathinal R.J."/>
            <person name="Kumar S."/>
            <person name="Kwok R."/>
            <person name="Lander E."/>
            <person name="Langley C.H."/>
            <person name="Lapoint R."/>
            <person name="Lazzaro B.P."/>
            <person name="Lee S.J."/>
            <person name="Levesque L."/>
            <person name="Li R."/>
            <person name="Lin C.F."/>
            <person name="Lin M.F."/>
            <person name="Lindblad-Toh K."/>
            <person name="Llopart A."/>
            <person name="Long M."/>
            <person name="Low L."/>
            <person name="Lozovsky E."/>
            <person name="Lu J."/>
            <person name="Luo M."/>
            <person name="Machado C.A."/>
            <person name="Makalowski W."/>
            <person name="Marzo M."/>
            <person name="Matsuda M."/>
            <person name="Matzkin L."/>
            <person name="McAllister B."/>
            <person name="McBride C.S."/>
            <person name="McKernan B."/>
            <person name="McKernan K."/>
            <person name="Mendez-Lago M."/>
            <person name="Minx P."/>
            <person name="Mollenhauer M.U."/>
            <person name="Montooth K."/>
            <person name="Mount S.M."/>
            <person name="Mu X."/>
            <person name="Myers E."/>
            <person name="Negre B."/>
            <person name="Newfeld S."/>
            <person name="Nielsen R."/>
            <person name="Noor M.A."/>
            <person name="O'Grady P."/>
            <person name="Pachter L."/>
            <person name="Papaceit M."/>
            <person name="Parisi M.J."/>
            <person name="Parisi M."/>
            <person name="Parts L."/>
            <person name="Pedersen J.S."/>
            <person name="Pesole G."/>
            <person name="Phillippy A.M."/>
            <person name="Ponting C.P."/>
            <person name="Pop M."/>
            <person name="Porcelli D."/>
            <person name="Powell J.R."/>
            <person name="Prohaska S."/>
            <person name="Pruitt K."/>
            <person name="Puig M."/>
            <person name="Quesneville H."/>
            <person name="Ram K.R."/>
            <person name="Rand D."/>
            <person name="Rasmussen M.D."/>
            <person name="Reed L.K."/>
            <person name="Reenan R."/>
            <person name="Reily A."/>
            <person name="Remington K.A."/>
            <person name="Rieger T.T."/>
            <person name="Ritchie M.G."/>
            <person name="Robin C."/>
            <person name="Rogers Y.H."/>
            <person name="Rohde C."/>
            <person name="Rozas J."/>
            <person name="Rubenfield M.J."/>
            <person name="Ruiz A."/>
            <person name="Russo S."/>
            <person name="Salzberg S.L."/>
            <person name="Sanchez-Gracia A."/>
            <person name="Saranga D.J."/>
            <person name="Sato H."/>
            <person name="Schaeffer S.W."/>
            <person name="Schatz M.C."/>
            <person name="Schlenke T."/>
            <person name="Schwartz R."/>
            <person name="Segarra C."/>
            <person name="Singh R.S."/>
            <person name="Sirot L."/>
            <person name="Sirota M."/>
            <person name="Sisneros N.B."/>
            <person name="Smith C.D."/>
            <person name="Smith T.F."/>
            <person name="Spieth J."/>
            <person name="Stage D.E."/>
            <person name="Stark A."/>
            <person name="Stephan W."/>
            <person name="Strausberg R.L."/>
            <person name="Strempel S."/>
            <person name="Sturgill D."/>
            <person name="Sutton G."/>
            <person name="Sutton G.G."/>
            <person name="Tao W."/>
            <person name="Teichmann S."/>
            <person name="Tobari Y.N."/>
            <person name="Tomimura Y."/>
            <person name="Tsolas J.M."/>
            <person name="Valente V.L."/>
            <person name="Venter E."/>
            <person name="Venter J.C."/>
            <person name="Vicario S."/>
            <person name="Vieira F.G."/>
            <person name="Vilella A.J."/>
            <person name="Villasante A."/>
            <person name="Walenz B."/>
            <person name="Wang J."/>
            <person name="Wasserman M."/>
            <person name="Watts T."/>
            <person name="Wilson D."/>
            <person name="Wilson R.K."/>
            <person name="Wing R.A."/>
            <person name="Wolfner M.F."/>
            <person name="Wong A."/>
            <person name="Wong G.K."/>
            <person name="Wu C.I."/>
            <person name="Wu G."/>
            <person name="Yamamoto D."/>
            <person name="Yang H.P."/>
            <person name="Yang S.P."/>
            <person name="Yorke J.A."/>
            <person name="Yoshida K."/>
            <person name="Zdobnov E."/>
            <person name="Zhang P."/>
            <person name="Zhang Y."/>
            <person name="Zimin A.V."/>
            <person name="Baldwin J."/>
            <person name="Abdouelleil A."/>
            <person name="Abdulkadir J."/>
            <person name="Abebe A."/>
            <person name="Abera B."/>
            <person name="Abreu J."/>
            <person name="Acer S.C."/>
            <person name="Aftuck L."/>
            <person name="Alexander A."/>
            <person name="An P."/>
            <person name="Anderson E."/>
            <person name="Anderson S."/>
            <person name="Arachi H."/>
            <person name="Azer M."/>
            <person name="Bachantsang P."/>
            <person name="Barry A."/>
            <person name="Bayul T."/>
            <person name="Berlin A."/>
            <person name="Bessette D."/>
            <person name="Bloom T."/>
            <person name="Blye J."/>
            <person name="Boguslavskiy L."/>
            <person name="Bonnet C."/>
            <person name="Boukhgalter B."/>
            <person name="Bourzgui I."/>
            <person name="Brown A."/>
            <person name="Cahill P."/>
            <person name="Channer S."/>
            <person name="Cheshatsang Y."/>
            <person name="Chuda L."/>
            <person name="Citroen M."/>
            <person name="Collymore A."/>
            <person name="Cooke P."/>
            <person name="Costello M."/>
            <person name="D'Aco K."/>
            <person name="Daza R."/>
            <person name="De Haan G."/>
            <person name="DeGray S."/>
            <person name="DeMaso C."/>
            <person name="Dhargay N."/>
            <person name="Dooley K."/>
            <person name="Dooley E."/>
            <person name="Doricent M."/>
            <person name="Dorje P."/>
            <person name="Dorjee K."/>
            <person name="Dupes A."/>
            <person name="Elong R."/>
            <person name="Falk J."/>
            <person name="Farina A."/>
            <person name="Faro S."/>
            <person name="Ferguson D."/>
            <person name="Fisher S."/>
            <person name="Foley C.D."/>
            <person name="Franke A."/>
            <person name="Friedrich D."/>
            <person name="Gadbois L."/>
            <person name="Gearin G."/>
            <person name="Gearin C.R."/>
            <person name="Giannoukos G."/>
            <person name="Goode T."/>
            <person name="Graham J."/>
            <person name="Grandbois E."/>
            <person name="Grewal S."/>
            <person name="Gyaltsen K."/>
            <person name="Hafez N."/>
            <person name="Hagos B."/>
            <person name="Hall J."/>
            <person name="Henson C."/>
            <person name="Hollinger A."/>
            <person name="Honan T."/>
            <person name="Huard M.D."/>
            <person name="Hughes L."/>
            <person name="Hurhula B."/>
            <person name="Husby M.E."/>
            <person name="Kamat A."/>
            <person name="Kanga B."/>
            <person name="Kashin S."/>
            <person name="Khazanovich D."/>
            <person name="Kisner P."/>
            <person name="Lance K."/>
            <person name="Lara M."/>
            <person name="Lee W."/>
            <person name="Lennon N."/>
            <person name="Letendre F."/>
            <person name="LeVine R."/>
            <person name="Lipovsky A."/>
            <person name="Liu X."/>
            <person name="Liu J."/>
            <person name="Liu S."/>
            <person name="Lokyitsang T."/>
            <person name="Lokyitsang Y."/>
            <person name="Lubonja R."/>
            <person name="Lui A."/>
            <person name="MacDonald P."/>
            <person name="Magnisalis V."/>
            <person name="Maru K."/>
            <person name="Matthews C."/>
            <person name="McCusker W."/>
            <person name="McDonough S."/>
            <person name="Mehta T."/>
            <person name="Meldrim J."/>
            <person name="Meneus L."/>
            <person name="Mihai O."/>
            <person name="Mihalev A."/>
            <person name="Mihova T."/>
            <person name="Mittelman R."/>
            <person name="Mlenga V."/>
            <person name="Montmayeur A."/>
            <person name="Mulrain L."/>
            <person name="Navidi A."/>
            <person name="Naylor J."/>
            <person name="Negash T."/>
            <person name="Nguyen T."/>
            <person name="Nguyen N."/>
            <person name="Nicol R."/>
            <person name="Norbu C."/>
            <person name="Norbu N."/>
            <person name="Novod N."/>
            <person name="O'Neill B."/>
            <person name="Osman S."/>
            <person name="Markiewicz E."/>
            <person name="Oyono O.L."/>
            <person name="Patti C."/>
            <person name="Phunkhang P."/>
            <person name="Pierre F."/>
            <person name="Priest M."/>
            <person name="Raghuraman S."/>
            <person name="Rege F."/>
            <person name="Reyes R."/>
            <person name="Rise C."/>
            <person name="Rogov P."/>
            <person name="Ross K."/>
            <person name="Ryan E."/>
            <person name="Settipalli S."/>
            <person name="Shea T."/>
            <person name="Sherpa N."/>
            <person name="Shi L."/>
            <person name="Shih D."/>
            <person name="Sparrow T."/>
            <person name="Spaulding J."/>
            <person name="Stalker J."/>
            <person name="Stange-Thomann N."/>
            <person name="Stavropoulos S."/>
            <person name="Stone C."/>
            <person name="Strader C."/>
            <person name="Tesfaye S."/>
            <person name="Thomson T."/>
            <person name="Thoulutsang Y."/>
            <person name="Thoulutsang D."/>
            <person name="Topham K."/>
            <person name="Topping I."/>
            <person name="Tsamla T."/>
            <person name="Vassiliev H."/>
            <person name="Vo A."/>
            <person name="Wangchuk T."/>
            <person name="Wangdi T."/>
            <person name="Weiand M."/>
            <person name="Wilkinson J."/>
            <person name="Wilson A."/>
            <person name="Yadav S."/>
            <person name="Young G."/>
            <person name="Yu Q."/>
            <person name="Zembek L."/>
            <person name="Zhong D."/>
            <person name="Zimmer A."/>
            <person name="Zwirko Z."/>
            <person name="Jaffe D.B."/>
            <person name="Alvarez P."/>
            <person name="Brockman W."/>
            <person name="Butler J."/>
            <person name="Chin C."/>
            <person name="Gnerre S."/>
            <person name="Grabherr M."/>
            <person name="Kleber M."/>
            <person name="Mauceli E."/>
            <person name="MacCallum I."/>
        </authorList>
    </citation>
    <scope>NUCLEOTIDE SEQUENCE [LARGE SCALE GENOMIC DNA]</scope>
    <source>
        <strain evidence="5">Tucson 15010-1051.87</strain>
    </source>
</reference>
<dbReference type="InParanoid" id="B4MGP9"/>
<dbReference type="HOGENOM" id="CLU_000288_57_11_1"/>
<organism evidence="4 5">
    <name type="scientific">Drosophila virilis</name>
    <name type="common">Fruit fly</name>
    <dbReference type="NCBI Taxonomy" id="7244"/>
    <lineage>
        <taxon>Eukaryota</taxon>
        <taxon>Metazoa</taxon>
        <taxon>Ecdysozoa</taxon>
        <taxon>Arthropoda</taxon>
        <taxon>Hexapoda</taxon>
        <taxon>Insecta</taxon>
        <taxon>Pterygota</taxon>
        <taxon>Neoptera</taxon>
        <taxon>Endopterygota</taxon>
        <taxon>Diptera</taxon>
        <taxon>Brachycera</taxon>
        <taxon>Muscomorpha</taxon>
        <taxon>Ephydroidea</taxon>
        <taxon>Drosophilidae</taxon>
        <taxon>Drosophila</taxon>
    </lineage>
</organism>
<keyword evidence="5" id="KW-1185">Reference proteome</keyword>
<sequence length="332" mass="36480">METTKTISIEKEPENRVWCCAWGLIMPEQNDNSSEDDELTVAKLRPKEFVITGGIKPQLSIVHISPSEENKFPHEYSHQLPGLGIHNVALSPDSSCIAAVSLDGNLMLLSFEGGVRLPRVSHSQVSNVWSTAFGRTNDCVYAGSGSGHIYKYDTSVGKLQHNYDTHRCENVLGLAISGDQRLVGATDYAGNFTLLDGATGQILRRRNYKKPMRRLVYDPCMRHALAACDDKTIKLIDLPSGRLRESLAGHDAYVMSVAASPDGLRFVSGASDGSIKVWDVRTTKSSLSFVCATNSNLWDVAFNKLSNKISFVGDGKGLNIYYCLGNREMMLV</sequence>
<dbReference type="Pfam" id="PF00400">
    <property type="entry name" value="WD40"/>
    <property type="match status" value="1"/>
</dbReference>
<protein>
    <submittedName>
        <fullName evidence="4">Uncharacterized protein</fullName>
    </submittedName>
</protein>
<proteinExistence type="predicted"/>
<dbReference type="PANTHER" id="PTHR44090">
    <property type="entry name" value="WD REPEAT-CONTAINING PROTEIN 61"/>
    <property type="match status" value="1"/>
</dbReference>
<dbReference type="InterPro" id="IPR051510">
    <property type="entry name" value="SKI8"/>
</dbReference>
<evidence type="ECO:0000313" key="4">
    <source>
        <dbReference type="EMBL" id="EDW57115.2"/>
    </source>
</evidence>
<dbReference type="SUPFAM" id="SSF50978">
    <property type="entry name" value="WD40 repeat-like"/>
    <property type="match status" value="1"/>
</dbReference>
<dbReference type="PROSITE" id="PS50294">
    <property type="entry name" value="WD_REPEATS_REGION"/>
    <property type="match status" value="1"/>
</dbReference>
<evidence type="ECO:0000256" key="1">
    <source>
        <dbReference type="ARBA" id="ARBA00022574"/>
    </source>
</evidence>
<dbReference type="eggNOG" id="KOG4155">
    <property type="taxonomic scope" value="Eukaryota"/>
</dbReference>
<dbReference type="KEGG" id="dvi:6636820"/>
<feature type="repeat" description="WD" evidence="3">
    <location>
        <begin position="247"/>
        <end position="288"/>
    </location>
</feature>
<keyword evidence="2" id="KW-0677">Repeat</keyword>
<evidence type="ECO:0000313" key="5">
    <source>
        <dbReference type="Proteomes" id="UP000008792"/>
    </source>
</evidence>
<name>B4MGP9_DROVI</name>
<dbReference type="SMART" id="SM00320">
    <property type="entry name" value="WD40"/>
    <property type="match status" value="5"/>
</dbReference>
<dbReference type="GO" id="GO:0016593">
    <property type="term" value="C:Cdc73/Paf1 complex"/>
    <property type="evidence" value="ECO:0007669"/>
    <property type="project" value="TreeGrafter"/>
</dbReference>
<evidence type="ECO:0000256" key="3">
    <source>
        <dbReference type="PROSITE-ProRule" id="PRU00221"/>
    </source>
</evidence>
<evidence type="ECO:0000256" key="2">
    <source>
        <dbReference type="ARBA" id="ARBA00022737"/>
    </source>
</evidence>
<keyword evidence="1 3" id="KW-0853">WD repeat</keyword>
<dbReference type="Gene3D" id="2.130.10.10">
    <property type="entry name" value="YVTN repeat-like/Quinoprotein amine dehydrogenase"/>
    <property type="match status" value="1"/>
</dbReference>
<dbReference type="InterPro" id="IPR001680">
    <property type="entry name" value="WD40_rpt"/>
</dbReference>
<dbReference type="InterPro" id="IPR036322">
    <property type="entry name" value="WD40_repeat_dom_sf"/>
</dbReference>
<dbReference type="Proteomes" id="UP000008792">
    <property type="component" value="Unassembled WGS sequence"/>
</dbReference>
<gene>
    <name evidence="4" type="primary">Dvir\GJ16048</name>
    <name evidence="4" type="ORF">Dvir_GJ16048</name>
</gene>
<dbReference type="EMBL" id="CH940682">
    <property type="protein sequence ID" value="EDW57115.2"/>
    <property type="molecule type" value="Genomic_DNA"/>
</dbReference>
<dbReference type="InterPro" id="IPR015943">
    <property type="entry name" value="WD40/YVTN_repeat-like_dom_sf"/>
</dbReference>
<dbReference type="STRING" id="7244.B4MGP9"/>
<dbReference type="OrthoDB" id="273067at2759"/>
<dbReference type="PANTHER" id="PTHR44090:SF1">
    <property type="entry name" value="SUPERKILLER COMPLEX PROTEIN 8"/>
    <property type="match status" value="1"/>
</dbReference>